<proteinExistence type="predicted"/>
<dbReference type="AlphaFoldDB" id="A0A3B1D5H4"/>
<dbReference type="EMBL" id="UOGK01000021">
    <property type="protein sequence ID" value="VAX35922.1"/>
    <property type="molecule type" value="Genomic_DNA"/>
</dbReference>
<protein>
    <submittedName>
        <fullName evidence="2">Uncharacterized protein</fullName>
    </submittedName>
</protein>
<evidence type="ECO:0000313" key="2">
    <source>
        <dbReference type="EMBL" id="VAX35922.1"/>
    </source>
</evidence>
<feature type="transmembrane region" description="Helical" evidence="1">
    <location>
        <begin position="109"/>
        <end position="127"/>
    </location>
</feature>
<feature type="transmembrane region" description="Helical" evidence="1">
    <location>
        <begin position="203"/>
        <end position="225"/>
    </location>
</feature>
<feature type="transmembrane region" description="Helical" evidence="1">
    <location>
        <begin position="132"/>
        <end position="151"/>
    </location>
</feature>
<keyword evidence="1" id="KW-0812">Transmembrane</keyword>
<sequence>MTHPPRERPVSFWTTLGWAVYLACSWTWCIGMFFPVLLARDFGLWGFVVFAVPNVIGAAAMGWVLRGRHAPRAILEKHQSMVRAFAIVTIVFQAYFLGVLLNWTGFLQAGSGVLLVLLAAGLLVPVANRARWLAAGVFVLSAGCAVLAWRAGSLARPTPVELPVELLWLAPVSLFGFALCPYLDPTFLRAAEMLHDGSRKVAFTLGFVVFFLPMILFTLAYGGALDTLLESVLRSETLRGVIFLHIGAQLTFTALVHLRELGRMRPSRRWPWVVTGLAMAAVFFGSAALDYWPDLPAFKASAGSPELYYRVFLSFYGLIFPAFVWLCMIPTRDGHAGLAGSRGRRKLLVWCAAVGIAAPLYWMGFIMLEEFYLVPGLGVVLLARLAVR</sequence>
<name>A0A3B1D5H4_9ZZZZ</name>
<feature type="transmembrane region" description="Helical" evidence="1">
    <location>
        <begin position="347"/>
        <end position="365"/>
    </location>
</feature>
<keyword evidence="1" id="KW-0472">Membrane</keyword>
<gene>
    <name evidence="2" type="ORF">MNBD_PLANCTO03-1399</name>
</gene>
<accession>A0A3B1D5H4</accession>
<feature type="transmembrane region" description="Helical" evidence="1">
    <location>
        <begin position="12"/>
        <end position="38"/>
    </location>
</feature>
<feature type="transmembrane region" description="Helical" evidence="1">
    <location>
        <begin position="270"/>
        <end position="287"/>
    </location>
</feature>
<feature type="transmembrane region" description="Helical" evidence="1">
    <location>
        <begin position="371"/>
        <end position="387"/>
    </location>
</feature>
<evidence type="ECO:0000256" key="1">
    <source>
        <dbReference type="SAM" id="Phobius"/>
    </source>
</evidence>
<organism evidence="2">
    <name type="scientific">hydrothermal vent metagenome</name>
    <dbReference type="NCBI Taxonomy" id="652676"/>
    <lineage>
        <taxon>unclassified sequences</taxon>
        <taxon>metagenomes</taxon>
        <taxon>ecological metagenomes</taxon>
    </lineage>
</organism>
<feature type="transmembrane region" description="Helical" evidence="1">
    <location>
        <begin position="44"/>
        <end position="65"/>
    </location>
</feature>
<feature type="transmembrane region" description="Helical" evidence="1">
    <location>
        <begin position="85"/>
        <end position="103"/>
    </location>
</feature>
<feature type="transmembrane region" description="Helical" evidence="1">
    <location>
        <begin position="166"/>
        <end position="183"/>
    </location>
</feature>
<reference evidence="2" key="1">
    <citation type="submission" date="2018-06" db="EMBL/GenBank/DDBJ databases">
        <authorList>
            <person name="Zhirakovskaya E."/>
        </authorList>
    </citation>
    <scope>NUCLEOTIDE SEQUENCE</scope>
</reference>
<feature type="transmembrane region" description="Helical" evidence="1">
    <location>
        <begin position="307"/>
        <end position="326"/>
    </location>
</feature>
<feature type="transmembrane region" description="Helical" evidence="1">
    <location>
        <begin position="237"/>
        <end position="258"/>
    </location>
</feature>
<keyword evidence="1" id="KW-1133">Transmembrane helix</keyword>